<name>A0A9D2DC86_9BACT</name>
<evidence type="ECO:0000256" key="1">
    <source>
        <dbReference type="SAM" id="MobiDB-lite"/>
    </source>
</evidence>
<protein>
    <recommendedName>
        <fullName evidence="5">Major fimbrial subunit protein N-terminal domain-containing protein</fullName>
    </recommendedName>
</protein>
<keyword evidence="2" id="KW-0732">Signal</keyword>
<sequence>MKKTYVIGMALMGSLAFCACTGNQSAGDGLGEGAEQEITLAVANGNSTSTRAGRPLLSSEAKQNIDKVIVYVVDASTKEVKHTEEVTNWQSSSEEYGTNDGRFTSFVLDTKLPTGDYQLFAVGYQSQGSSYGDIESALVSGSTFQENAVLPLTADGPAEEIFAGSTESFHVDQAKGFKQRVVLNRQVAGVYVYAKEVPFIAGATELRLVASNENNRLVLGQFVNLELDNNGFGNSIQTAVVNGYSQESAFDKTLVKIDLNEWFTAIEDTDGNGLIDTGVEYANWKKPGFSETATFEKGSVFGGAFVIPFAKVGEEQTLKLQLTTAGGSEVKREWNVNLPSTETNTYTLYTWNGASFGEGESVTEDAHHYNIVRNHLYGLGSRTMDDPGTGTDPEPGIDEDDDPISLNNKHELELIVNDNWEAIHDMELD</sequence>
<evidence type="ECO:0008006" key="5">
    <source>
        <dbReference type="Google" id="ProtNLM"/>
    </source>
</evidence>
<accession>A0A9D2DC86</accession>
<reference evidence="3" key="2">
    <citation type="submission" date="2021-04" db="EMBL/GenBank/DDBJ databases">
        <authorList>
            <person name="Gilroy R."/>
        </authorList>
    </citation>
    <scope>NUCLEOTIDE SEQUENCE</scope>
    <source>
        <strain evidence="3">ChiHjej11B10-19426</strain>
    </source>
</reference>
<dbReference type="EMBL" id="DXCC01000003">
    <property type="protein sequence ID" value="HIZ14435.1"/>
    <property type="molecule type" value="Genomic_DNA"/>
</dbReference>
<proteinExistence type="predicted"/>
<feature type="chain" id="PRO_5039160280" description="Major fimbrial subunit protein N-terminal domain-containing protein" evidence="2">
    <location>
        <begin position="19"/>
        <end position="429"/>
    </location>
</feature>
<evidence type="ECO:0000256" key="2">
    <source>
        <dbReference type="SAM" id="SignalP"/>
    </source>
</evidence>
<evidence type="ECO:0000313" key="3">
    <source>
        <dbReference type="EMBL" id="HIZ14435.1"/>
    </source>
</evidence>
<gene>
    <name evidence="3" type="ORF">H9816_00770</name>
</gene>
<organism evidence="3 4">
    <name type="scientific">Candidatus Tidjanibacter faecipullorum</name>
    <dbReference type="NCBI Taxonomy" id="2838766"/>
    <lineage>
        <taxon>Bacteria</taxon>
        <taxon>Pseudomonadati</taxon>
        <taxon>Bacteroidota</taxon>
        <taxon>Bacteroidia</taxon>
        <taxon>Bacteroidales</taxon>
        <taxon>Rikenellaceae</taxon>
        <taxon>Tidjanibacter</taxon>
    </lineage>
</organism>
<comment type="caution">
    <text evidence="3">The sequence shown here is derived from an EMBL/GenBank/DDBJ whole genome shotgun (WGS) entry which is preliminary data.</text>
</comment>
<evidence type="ECO:0000313" key="4">
    <source>
        <dbReference type="Proteomes" id="UP000824014"/>
    </source>
</evidence>
<dbReference type="Proteomes" id="UP000824014">
    <property type="component" value="Unassembled WGS sequence"/>
</dbReference>
<dbReference type="PROSITE" id="PS51257">
    <property type="entry name" value="PROKAR_LIPOPROTEIN"/>
    <property type="match status" value="1"/>
</dbReference>
<reference evidence="3" key="1">
    <citation type="journal article" date="2021" name="PeerJ">
        <title>Extensive microbial diversity within the chicken gut microbiome revealed by metagenomics and culture.</title>
        <authorList>
            <person name="Gilroy R."/>
            <person name="Ravi A."/>
            <person name="Getino M."/>
            <person name="Pursley I."/>
            <person name="Horton D.L."/>
            <person name="Alikhan N.F."/>
            <person name="Baker D."/>
            <person name="Gharbi K."/>
            <person name="Hall N."/>
            <person name="Watson M."/>
            <person name="Adriaenssens E.M."/>
            <person name="Foster-Nyarko E."/>
            <person name="Jarju S."/>
            <person name="Secka A."/>
            <person name="Antonio M."/>
            <person name="Oren A."/>
            <person name="Chaudhuri R.R."/>
            <person name="La Ragione R."/>
            <person name="Hildebrand F."/>
            <person name="Pallen M.J."/>
        </authorList>
    </citation>
    <scope>NUCLEOTIDE SEQUENCE</scope>
    <source>
        <strain evidence="3">ChiHjej11B10-19426</strain>
    </source>
</reference>
<feature type="signal peptide" evidence="2">
    <location>
        <begin position="1"/>
        <end position="18"/>
    </location>
</feature>
<feature type="region of interest" description="Disordered" evidence="1">
    <location>
        <begin position="380"/>
        <end position="405"/>
    </location>
</feature>
<dbReference type="AlphaFoldDB" id="A0A9D2DC86"/>